<dbReference type="NCBIfam" id="NF005413">
    <property type="entry name" value="PRK06986.1"/>
    <property type="match status" value="1"/>
</dbReference>
<dbReference type="PROSITE" id="PS00716">
    <property type="entry name" value="SIGMA70_2"/>
    <property type="match status" value="1"/>
</dbReference>
<evidence type="ECO:0000259" key="7">
    <source>
        <dbReference type="PROSITE" id="PS00716"/>
    </source>
</evidence>
<dbReference type="Gene3D" id="1.20.140.160">
    <property type="match status" value="1"/>
</dbReference>
<dbReference type="InterPro" id="IPR000943">
    <property type="entry name" value="RNA_pol_sigma70"/>
</dbReference>
<dbReference type="GO" id="GO:0003899">
    <property type="term" value="F:DNA-directed RNA polymerase activity"/>
    <property type="evidence" value="ECO:0007669"/>
    <property type="project" value="InterPro"/>
</dbReference>
<dbReference type="EMBL" id="RHHQ01000004">
    <property type="protein sequence ID" value="RNB91854.1"/>
    <property type="molecule type" value="Genomic_DNA"/>
</dbReference>
<comment type="similarity">
    <text evidence="5">Belongs to the sigma-70 factor family.</text>
</comment>
<dbReference type="AlphaFoldDB" id="A0A3M8DVA1"/>
<dbReference type="NCBIfam" id="TIGR02479">
    <property type="entry name" value="FliA_WhiG"/>
    <property type="match status" value="1"/>
</dbReference>
<feature type="domain" description="RNA polymerase sigma-70" evidence="7">
    <location>
        <begin position="224"/>
        <end position="250"/>
    </location>
</feature>
<keyword evidence="9" id="KW-1185">Reference proteome</keyword>
<evidence type="ECO:0000259" key="6">
    <source>
        <dbReference type="PROSITE" id="PS00715"/>
    </source>
</evidence>
<dbReference type="InterPro" id="IPR013325">
    <property type="entry name" value="RNA_pol_sigma_r2"/>
</dbReference>
<sequence length="264" mass="30494">MTRVSNQDKAKEFDKWIMWKEEGSREAEVDLVTQFLPLVSKVANRLAIGLPSNVDKDDLVSYGRMGLLDALSKFDHTRGLQFETYAMWRIRGAMIDGLRENDWIPRTVRDKAKKIEEAYTLLEQQNLRTPSEGELCDYLGMTEKEIQQVVYDTSLASMISIDEVVGDEDEQKTARHSYIVDEVTKRPESVAEKNNLKEILVLAIDKLPEKERLVVSLFYFEELTLSEIAEAMSLSPSRISQLHSKAIFRMRTALQRWKNQLMNN</sequence>
<dbReference type="InterPro" id="IPR007627">
    <property type="entry name" value="RNA_pol_sigma70_r2"/>
</dbReference>
<gene>
    <name evidence="8" type="ORF">EDM56_03635</name>
</gene>
<proteinExistence type="inferred from homology"/>
<dbReference type="Pfam" id="PF04542">
    <property type="entry name" value="Sigma70_r2"/>
    <property type="match status" value="1"/>
</dbReference>
<dbReference type="NCBIfam" id="TIGR02937">
    <property type="entry name" value="sigma70-ECF"/>
    <property type="match status" value="1"/>
</dbReference>
<dbReference type="Gene3D" id="1.10.1740.10">
    <property type="match status" value="1"/>
</dbReference>
<dbReference type="SUPFAM" id="SSF88946">
    <property type="entry name" value="Sigma2 domain of RNA polymerase sigma factors"/>
    <property type="match status" value="1"/>
</dbReference>
<dbReference type="CDD" id="cd06171">
    <property type="entry name" value="Sigma70_r4"/>
    <property type="match status" value="1"/>
</dbReference>
<evidence type="ECO:0000256" key="2">
    <source>
        <dbReference type="ARBA" id="ARBA00023082"/>
    </source>
</evidence>
<dbReference type="PANTHER" id="PTHR30385:SF7">
    <property type="entry name" value="RNA POLYMERASE SIGMA FACTOR FLIA"/>
    <property type="match status" value="1"/>
</dbReference>
<evidence type="ECO:0000313" key="9">
    <source>
        <dbReference type="Proteomes" id="UP000271031"/>
    </source>
</evidence>
<dbReference type="PROSITE" id="PS00715">
    <property type="entry name" value="SIGMA70_1"/>
    <property type="match status" value="1"/>
</dbReference>
<keyword evidence="1 5" id="KW-0805">Transcription regulation</keyword>
<dbReference type="GO" id="GO:0016987">
    <property type="term" value="F:sigma factor activity"/>
    <property type="evidence" value="ECO:0007669"/>
    <property type="project" value="UniProtKB-KW"/>
</dbReference>
<dbReference type="InterPro" id="IPR012845">
    <property type="entry name" value="RNA_pol_sigma_FliA_WhiG"/>
</dbReference>
<dbReference type="PRINTS" id="PR00046">
    <property type="entry name" value="SIGMA70FCT"/>
</dbReference>
<name>A0A3M8DVA1_9BACL</name>
<evidence type="ECO:0000256" key="3">
    <source>
        <dbReference type="ARBA" id="ARBA00023125"/>
    </source>
</evidence>
<evidence type="ECO:0000256" key="1">
    <source>
        <dbReference type="ARBA" id="ARBA00023015"/>
    </source>
</evidence>
<dbReference type="InterPro" id="IPR013324">
    <property type="entry name" value="RNA_pol_sigma_r3/r4-like"/>
</dbReference>
<feature type="domain" description="RNA polymerase sigma-70" evidence="6">
    <location>
        <begin position="58"/>
        <end position="71"/>
    </location>
</feature>
<dbReference type="OrthoDB" id="9799825at2"/>
<protein>
    <recommendedName>
        <fullName evidence="5">RNA polymerase sigma factor</fullName>
    </recommendedName>
</protein>
<comment type="function">
    <text evidence="5">Sigma factors are initiation factors that promote the attachment of RNA polymerase to specific initiation sites and are then released.</text>
</comment>
<keyword evidence="4 5" id="KW-0804">Transcription</keyword>
<dbReference type="GO" id="GO:0006352">
    <property type="term" value="P:DNA-templated transcription initiation"/>
    <property type="evidence" value="ECO:0007669"/>
    <property type="project" value="InterPro"/>
</dbReference>
<accession>A0A3M8DVA1</accession>
<dbReference type="InterPro" id="IPR014284">
    <property type="entry name" value="RNA_pol_sigma-70_dom"/>
</dbReference>
<evidence type="ECO:0000256" key="5">
    <source>
        <dbReference type="RuleBase" id="RU362124"/>
    </source>
</evidence>
<keyword evidence="3 5" id="KW-0238">DNA-binding</keyword>
<dbReference type="Proteomes" id="UP000271031">
    <property type="component" value="Unassembled WGS sequence"/>
</dbReference>
<dbReference type="RefSeq" id="WP_122916516.1">
    <property type="nucleotide sequence ID" value="NZ_RHHQ01000004.1"/>
</dbReference>
<reference evidence="8 9" key="1">
    <citation type="submission" date="2018-10" db="EMBL/GenBank/DDBJ databases">
        <title>Phylogenomics of Brevibacillus.</title>
        <authorList>
            <person name="Dunlap C."/>
        </authorList>
    </citation>
    <scope>NUCLEOTIDE SEQUENCE [LARGE SCALE GENOMIC DNA]</scope>
    <source>
        <strain evidence="8 9">JCM 15716</strain>
    </source>
</reference>
<comment type="caution">
    <text evidence="8">The sequence shown here is derived from an EMBL/GenBank/DDBJ whole genome shotgun (WGS) entry which is preliminary data.</text>
</comment>
<dbReference type="SUPFAM" id="SSF88659">
    <property type="entry name" value="Sigma3 and sigma4 domains of RNA polymerase sigma factors"/>
    <property type="match status" value="2"/>
</dbReference>
<keyword evidence="2 5" id="KW-0731">Sigma factor</keyword>
<dbReference type="GO" id="GO:0003677">
    <property type="term" value="F:DNA binding"/>
    <property type="evidence" value="ECO:0007669"/>
    <property type="project" value="UniProtKB-KW"/>
</dbReference>
<dbReference type="PIRSF" id="PIRSF000770">
    <property type="entry name" value="RNA_pol_sigma-SigE/K"/>
    <property type="match status" value="1"/>
</dbReference>
<organism evidence="8 9">
    <name type="scientific">Brevibacillus fluminis</name>
    <dbReference type="NCBI Taxonomy" id="511487"/>
    <lineage>
        <taxon>Bacteria</taxon>
        <taxon>Bacillati</taxon>
        <taxon>Bacillota</taxon>
        <taxon>Bacilli</taxon>
        <taxon>Bacillales</taxon>
        <taxon>Paenibacillaceae</taxon>
        <taxon>Brevibacillus</taxon>
    </lineage>
</organism>
<dbReference type="InterPro" id="IPR007630">
    <property type="entry name" value="RNA_pol_sigma70_r4"/>
</dbReference>
<dbReference type="Pfam" id="PF04545">
    <property type="entry name" value="Sigma70_r4"/>
    <property type="match status" value="1"/>
</dbReference>
<dbReference type="PANTHER" id="PTHR30385">
    <property type="entry name" value="SIGMA FACTOR F FLAGELLAR"/>
    <property type="match status" value="1"/>
</dbReference>
<evidence type="ECO:0000313" key="8">
    <source>
        <dbReference type="EMBL" id="RNB91854.1"/>
    </source>
</evidence>
<evidence type="ECO:0000256" key="4">
    <source>
        <dbReference type="ARBA" id="ARBA00023163"/>
    </source>
</evidence>